<accession>A0ABX5QCX9</accession>
<feature type="transmembrane region" description="Helical" evidence="1">
    <location>
        <begin position="74"/>
        <end position="93"/>
    </location>
</feature>
<protein>
    <recommendedName>
        <fullName evidence="4">Zinc ribbon domain-containing protein</fullName>
    </recommendedName>
</protein>
<dbReference type="Pfam" id="PF19845">
    <property type="entry name" value="DUF6320"/>
    <property type="match status" value="1"/>
</dbReference>
<feature type="transmembrane region" description="Helical" evidence="1">
    <location>
        <begin position="105"/>
        <end position="123"/>
    </location>
</feature>
<keyword evidence="1" id="KW-0812">Transmembrane</keyword>
<feature type="transmembrane region" description="Helical" evidence="1">
    <location>
        <begin position="187"/>
        <end position="206"/>
    </location>
</feature>
<dbReference type="EMBL" id="CP035037">
    <property type="protein sequence ID" value="QAB16900.1"/>
    <property type="molecule type" value="Genomic_DNA"/>
</dbReference>
<feature type="transmembrane region" description="Helical" evidence="1">
    <location>
        <begin position="49"/>
        <end position="68"/>
    </location>
</feature>
<evidence type="ECO:0000256" key="1">
    <source>
        <dbReference type="SAM" id="Phobius"/>
    </source>
</evidence>
<feature type="transmembrane region" description="Helical" evidence="1">
    <location>
        <begin position="129"/>
        <end position="149"/>
    </location>
</feature>
<keyword evidence="1" id="KW-1133">Transmembrane helix</keyword>
<feature type="transmembrane region" description="Helical" evidence="1">
    <location>
        <begin position="161"/>
        <end position="181"/>
    </location>
</feature>
<sequence>MRRCAECAVDIEGAWTRCPLCSAATAGETTPSPLPAVPLEFSRRRVLRVLFLASLAVILASFVVQLLFSRGVEGIGALRSVWLGVITMWLVVLMAVRKRRNVAKGTVYLVVLVGLICVYWDYLTGWHGWSLNYAVPIVCACSIVALLITVRVMRIEVGEHIVYSGLTVLLGLAPIGFLAFGWVTTPLPSAICGALSVVVLVLLQLARGAEVRHELSKRLHL</sequence>
<evidence type="ECO:0008006" key="4">
    <source>
        <dbReference type="Google" id="ProtNLM"/>
    </source>
</evidence>
<dbReference type="InterPro" id="IPR046283">
    <property type="entry name" value="DUF6320"/>
</dbReference>
<proteinExistence type="predicted"/>
<dbReference type="RefSeq" id="WP_128386203.1">
    <property type="nucleotide sequence ID" value="NZ_CP035037.1"/>
</dbReference>
<reference evidence="2 3" key="1">
    <citation type="submission" date="2019-01" db="EMBL/GenBank/DDBJ databases">
        <title>Leucobacter muris sp. nov. isolated from the nose of a laboratory mouse.</title>
        <authorList>
            <person name="Benga L."/>
            <person name="Sproeer C."/>
            <person name="Schumann P."/>
            <person name="Verbarg S."/>
            <person name="Bunk B."/>
            <person name="Engelhardt E."/>
            <person name="Benten P.M."/>
            <person name="Sager M."/>
        </authorList>
    </citation>
    <scope>NUCLEOTIDE SEQUENCE [LARGE SCALE GENOMIC DNA]</scope>
    <source>
        <strain evidence="2 3">DSM 101948</strain>
    </source>
</reference>
<keyword evidence="3" id="KW-1185">Reference proteome</keyword>
<gene>
    <name evidence="2" type="ORF">Leucomu_02210</name>
</gene>
<name>A0ABX5QCX9_9MICO</name>
<keyword evidence="1" id="KW-0472">Membrane</keyword>
<evidence type="ECO:0000313" key="3">
    <source>
        <dbReference type="Proteomes" id="UP000285768"/>
    </source>
</evidence>
<dbReference type="Proteomes" id="UP000285768">
    <property type="component" value="Chromosome"/>
</dbReference>
<organism evidence="2 3">
    <name type="scientific">Leucobacter muris</name>
    <dbReference type="NCBI Taxonomy" id="1935379"/>
    <lineage>
        <taxon>Bacteria</taxon>
        <taxon>Bacillati</taxon>
        <taxon>Actinomycetota</taxon>
        <taxon>Actinomycetes</taxon>
        <taxon>Micrococcales</taxon>
        <taxon>Microbacteriaceae</taxon>
        <taxon>Leucobacter</taxon>
    </lineage>
</organism>
<evidence type="ECO:0000313" key="2">
    <source>
        <dbReference type="EMBL" id="QAB16900.1"/>
    </source>
</evidence>